<evidence type="ECO:0000313" key="2">
    <source>
        <dbReference type="Proteomes" id="UP001241926"/>
    </source>
</evidence>
<dbReference type="EMBL" id="JASJUS010000195">
    <property type="protein sequence ID" value="MDL2082335.1"/>
    <property type="molecule type" value="Genomic_DNA"/>
</dbReference>
<protein>
    <submittedName>
        <fullName evidence="1">Uncharacterized protein</fullName>
    </submittedName>
</protein>
<proteinExistence type="predicted"/>
<dbReference type="Proteomes" id="UP001241926">
    <property type="component" value="Unassembled WGS sequence"/>
</dbReference>
<keyword evidence="2" id="KW-1185">Reference proteome</keyword>
<feature type="non-terminal residue" evidence="1">
    <location>
        <position position="101"/>
    </location>
</feature>
<organism evidence="1 2">
    <name type="scientific">Streptomyces fuscus</name>
    <dbReference type="NCBI Taxonomy" id="3048495"/>
    <lineage>
        <taxon>Bacteria</taxon>
        <taxon>Bacillati</taxon>
        <taxon>Actinomycetota</taxon>
        <taxon>Actinomycetes</taxon>
        <taxon>Kitasatosporales</taxon>
        <taxon>Streptomycetaceae</taxon>
        <taxon>Streptomyces</taxon>
    </lineage>
</organism>
<reference evidence="1 2" key="1">
    <citation type="submission" date="2023-05" db="EMBL/GenBank/DDBJ databases">
        <title>Streptomyces fuscus sp. nov., a brown-black pigment producing actinomyces isolated from dry sand of Sea duck farm.</title>
        <authorList>
            <person name="Xie J."/>
            <person name="Shen N."/>
        </authorList>
    </citation>
    <scope>NUCLEOTIDE SEQUENCE [LARGE SCALE GENOMIC DNA]</scope>
    <source>
        <strain evidence="1 2">GXMU-J15</strain>
    </source>
</reference>
<gene>
    <name evidence="1" type="ORF">QNN03_38655</name>
</gene>
<name>A0ABT7JBT9_9ACTN</name>
<feature type="non-terminal residue" evidence="1">
    <location>
        <position position="1"/>
    </location>
</feature>
<sequence length="101" mass="12059">LYNSQFSALFYKDEVLSPPPNPGSYPFVKYLLAKLEEYHNEAMVTTAQYENLLQALNMFKVLMFSSIEQNFPLPLYKWIFLVKNDLYDYVKRERLFFAIKL</sequence>
<comment type="caution">
    <text evidence="1">The sequence shown here is derived from an EMBL/GenBank/DDBJ whole genome shotgun (WGS) entry which is preliminary data.</text>
</comment>
<accession>A0ABT7JBT9</accession>
<evidence type="ECO:0000313" key="1">
    <source>
        <dbReference type="EMBL" id="MDL2082335.1"/>
    </source>
</evidence>